<comment type="caution">
    <text evidence="1">The sequence shown here is derived from an EMBL/GenBank/DDBJ whole genome shotgun (WGS) entry which is preliminary data.</text>
</comment>
<evidence type="ECO:0000313" key="1">
    <source>
        <dbReference type="EMBL" id="MPL84241.1"/>
    </source>
</evidence>
<proteinExistence type="predicted"/>
<dbReference type="EMBL" id="VSSQ01000187">
    <property type="protein sequence ID" value="MPL84241.1"/>
    <property type="molecule type" value="Genomic_DNA"/>
</dbReference>
<gene>
    <name evidence="1" type="ORF">SDC9_30205</name>
</gene>
<organism evidence="1">
    <name type="scientific">bioreactor metagenome</name>
    <dbReference type="NCBI Taxonomy" id="1076179"/>
    <lineage>
        <taxon>unclassified sequences</taxon>
        <taxon>metagenomes</taxon>
        <taxon>ecological metagenomes</taxon>
    </lineage>
</organism>
<accession>A0A644UZ78</accession>
<name>A0A644UZ78_9ZZZZ</name>
<sequence>MKNIILIILLLINIQLIISQEVKYAPAWFGPNANPVPEFTDATIVEKTTIQLMADYYFGYGDQTKNGYFKIDIPLLPGRVSFKIWSTIFEHYQVTDEISLARSMNGNKTGKANGDFYVQTRISLLKEDIRKPALILNSTIKTASGTNFTGRRYFDTPGYYFDIETGKSFHLNNQFLNEIRLVGNLGFLCWETTNSTQNDAPIYGGKIILGNQYWKWENTISGYWGWMHTHPLYGNDYGDAPLVYATKFTYKLNKIEYFAQYQYGIKDYPYHQIRLGASFCIDKLTPHYK</sequence>
<protein>
    <submittedName>
        <fullName evidence="1">Uncharacterized protein</fullName>
    </submittedName>
</protein>
<reference evidence="1" key="1">
    <citation type="submission" date="2019-08" db="EMBL/GenBank/DDBJ databases">
        <authorList>
            <person name="Kucharzyk K."/>
            <person name="Murdoch R.W."/>
            <person name="Higgins S."/>
            <person name="Loffler F."/>
        </authorList>
    </citation>
    <scope>NUCLEOTIDE SEQUENCE</scope>
</reference>
<dbReference type="AlphaFoldDB" id="A0A644UZ78"/>